<dbReference type="SMART" id="SM00408">
    <property type="entry name" value="IGc2"/>
    <property type="match status" value="1"/>
</dbReference>
<sequence length="211" mass="23015">MEHGTSLSLFYFPGQEWGLVISNVEEEDAGIYGCHIPTYPPTSIFIQLHVTRTVAEISGGREIHVKSGSSLRLHCRFIGGHPSYVFWYKGSDMINHDSKVSVGLDDEGSLMVLSNVDTNDSGNFTCEPSTGQPASITVHVLNAGENPAAAMRQRASLICRPRSSISLLVLAIHFLIPRLVFPVPANHGSSASFSRNPGKEREDAEKRILLA</sequence>
<dbReference type="InterPro" id="IPR003598">
    <property type="entry name" value="Ig_sub2"/>
</dbReference>
<evidence type="ECO:0000313" key="4">
    <source>
        <dbReference type="Proteomes" id="UP000677054"/>
    </source>
</evidence>
<evidence type="ECO:0000259" key="2">
    <source>
        <dbReference type="PROSITE" id="PS50835"/>
    </source>
</evidence>
<dbReference type="SUPFAM" id="SSF48726">
    <property type="entry name" value="Immunoglobulin"/>
    <property type="match status" value="1"/>
</dbReference>
<accession>A0A7R8X514</accession>
<feature type="region of interest" description="Disordered" evidence="1">
    <location>
        <begin position="189"/>
        <end position="211"/>
    </location>
</feature>
<dbReference type="Proteomes" id="UP000677054">
    <property type="component" value="Unassembled WGS sequence"/>
</dbReference>
<dbReference type="GO" id="GO:0032589">
    <property type="term" value="C:neuron projection membrane"/>
    <property type="evidence" value="ECO:0007669"/>
    <property type="project" value="TreeGrafter"/>
</dbReference>
<dbReference type="InterPro" id="IPR003599">
    <property type="entry name" value="Ig_sub"/>
</dbReference>
<dbReference type="OrthoDB" id="6377396at2759"/>
<dbReference type="GO" id="GO:0050808">
    <property type="term" value="P:synapse organization"/>
    <property type="evidence" value="ECO:0007669"/>
    <property type="project" value="TreeGrafter"/>
</dbReference>
<proteinExistence type="predicted"/>
<dbReference type="Pfam" id="PF13927">
    <property type="entry name" value="Ig_3"/>
    <property type="match status" value="1"/>
</dbReference>
<dbReference type="CDD" id="cd00096">
    <property type="entry name" value="Ig"/>
    <property type="match status" value="1"/>
</dbReference>
<dbReference type="InterPro" id="IPR037448">
    <property type="entry name" value="Zig-8"/>
</dbReference>
<dbReference type="PANTHER" id="PTHR23279">
    <property type="entry name" value="DEFECTIVE PROBOSCIS EXTENSION RESPONSE DPR -RELATED"/>
    <property type="match status" value="1"/>
</dbReference>
<keyword evidence="4" id="KW-1185">Reference proteome</keyword>
<dbReference type="PANTHER" id="PTHR23279:SF2">
    <property type="entry name" value="DEFECTIVE PROBOSCIS EXTENSION RESPONSE 19, ISOFORM A"/>
    <property type="match status" value="1"/>
</dbReference>
<dbReference type="InterPro" id="IPR007110">
    <property type="entry name" value="Ig-like_dom"/>
</dbReference>
<evidence type="ECO:0000313" key="3">
    <source>
        <dbReference type="EMBL" id="CAD7240824.1"/>
    </source>
</evidence>
<dbReference type="PROSITE" id="PS50835">
    <property type="entry name" value="IG_LIKE"/>
    <property type="match status" value="1"/>
</dbReference>
<dbReference type="EMBL" id="CAJPEV010000065">
    <property type="protein sequence ID" value="CAG0879942.1"/>
    <property type="molecule type" value="Genomic_DNA"/>
</dbReference>
<organism evidence="3">
    <name type="scientific">Darwinula stevensoni</name>
    <dbReference type="NCBI Taxonomy" id="69355"/>
    <lineage>
        <taxon>Eukaryota</taxon>
        <taxon>Metazoa</taxon>
        <taxon>Ecdysozoa</taxon>
        <taxon>Arthropoda</taxon>
        <taxon>Crustacea</taxon>
        <taxon>Oligostraca</taxon>
        <taxon>Ostracoda</taxon>
        <taxon>Podocopa</taxon>
        <taxon>Podocopida</taxon>
        <taxon>Darwinulocopina</taxon>
        <taxon>Darwinuloidea</taxon>
        <taxon>Darwinulidae</taxon>
        <taxon>Darwinula</taxon>
    </lineage>
</organism>
<dbReference type="InterPro" id="IPR013783">
    <property type="entry name" value="Ig-like_fold"/>
</dbReference>
<dbReference type="InterPro" id="IPR036179">
    <property type="entry name" value="Ig-like_dom_sf"/>
</dbReference>
<feature type="compositionally biased region" description="Basic and acidic residues" evidence="1">
    <location>
        <begin position="197"/>
        <end position="211"/>
    </location>
</feature>
<evidence type="ECO:0000256" key="1">
    <source>
        <dbReference type="SAM" id="MobiDB-lite"/>
    </source>
</evidence>
<dbReference type="SMART" id="SM00409">
    <property type="entry name" value="IG"/>
    <property type="match status" value="1"/>
</dbReference>
<protein>
    <recommendedName>
        <fullName evidence="2">Ig-like domain-containing protein</fullName>
    </recommendedName>
</protein>
<reference evidence="3" key="1">
    <citation type="submission" date="2020-11" db="EMBL/GenBank/DDBJ databases">
        <authorList>
            <person name="Tran Van P."/>
        </authorList>
    </citation>
    <scope>NUCLEOTIDE SEQUENCE</scope>
</reference>
<dbReference type="AlphaFoldDB" id="A0A7R8X514"/>
<gene>
    <name evidence="3" type="ORF">DSTB1V02_LOCUS830</name>
</gene>
<dbReference type="EMBL" id="LR899582">
    <property type="protein sequence ID" value="CAD7240824.1"/>
    <property type="molecule type" value="Genomic_DNA"/>
</dbReference>
<name>A0A7R8X514_9CRUS</name>
<feature type="domain" description="Ig-like" evidence="2">
    <location>
        <begin position="40"/>
        <end position="137"/>
    </location>
</feature>
<dbReference type="Gene3D" id="2.60.40.10">
    <property type="entry name" value="Immunoglobulins"/>
    <property type="match status" value="2"/>
</dbReference>